<dbReference type="InterPro" id="IPR051785">
    <property type="entry name" value="MMCE/EMCE_epimerase"/>
</dbReference>
<dbReference type="SUPFAM" id="SSF54593">
    <property type="entry name" value="Glyoxalase/Bleomycin resistance protein/Dihydroxybiphenyl dioxygenase"/>
    <property type="match status" value="1"/>
</dbReference>
<sequence>MAMDLLHLGFAVRDIETTTKAYRDLFGVAWAPIARYVLPDPDGGADQVSLVTHGHTGDGVEIEMVQTVSGQTVDARWFGDREGLSHIAFKVEDLAAERARLAVLGVEIVGEGSAPRADWFFVRDERLGGALVQLVQLRGS</sequence>
<evidence type="ECO:0000256" key="1">
    <source>
        <dbReference type="ARBA" id="ARBA00022723"/>
    </source>
</evidence>
<dbReference type="EMBL" id="JAVDRL010000019">
    <property type="protein sequence ID" value="MDR6534100.1"/>
    <property type="molecule type" value="Genomic_DNA"/>
</dbReference>
<proteinExistence type="predicted"/>
<evidence type="ECO:0000313" key="4">
    <source>
        <dbReference type="Proteomes" id="UP001262754"/>
    </source>
</evidence>
<dbReference type="PROSITE" id="PS51819">
    <property type="entry name" value="VOC"/>
    <property type="match status" value="1"/>
</dbReference>
<dbReference type="PANTHER" id="PTHR43048:SF3">
    <property type="entry name" value="METHYLMALONYL-COA EPIMERASE, MITOCHONDRIAL"/>
    <property type="match status" value="1"/>
</dbReference>
<evidence type="ECO:0000259" key="2">
    <source>
        <dbReference type="PROSITE" id="PS51819"/>
    </source>
</evidence>
<dbReference type="Gene3D" id="3.10.180.10">
    <property type="entry name" value="2,3-Dihydroxybiphenyl 1,2-Dioxygenase, domain 1"/>
    <property type="match status" value="1"/>
</dbReference>
<dbReference type="RefSeq" id="WP_310035267.1">
    <property type="nucleotide sequence ID" value="NZ_JAVDRL010000019.1"/>
</dbReference>
<keyword evidence="4" id="KW-1185">Reference proteome</keyword>
<name>A0ABU1N6L6_9CAUL</name>
<dbReference type="Proteomes" id="UP001262754">
    <property type="component" value="Unassembled WGS sequence"/>
</dbReference>
<reference evidence="3 4" key="1">
    <citation type="submission" date="2023-07" db="EMBL/GenBank/DDBJ databases">
        <title>Sorghum-associated microbial communities from plants grown in Nebraska, USA.</title>
        <authorList>
            <person name="Schachtman D."/>
        </authorList>
    </citation>
    <scope>NUCLEOTIDE SEQUENCE [LARGE SCALE GENOMIC DNA]</scope>
    <source>
        <strain evidence="3 4">DS2154</strain>
    </source>
</reference>
<dbReference type="Pfam" id="PF13669">
    <property type="entry name" value="Glyoxalase_4"/>
    <property type="match status" value="1"/>
</dbReference>
<feature type="domain" description="VOC" evidence="2">
    <location>
        <begin position="4"/>
        <end position="137"/>
    </location>
</feature>
<comment type="caution">
    <text evidence="3">The sequence shown here is derived from an EMBL/GenBank/DDBJ whole genome shotgun (WGS) entry which is preliminary data.</text>
</comment>
<protein>
    <submittedName>
        <fullName evidence="3">Catechol 2,3-dioxygenase-like lactoylglutathione lyase family enzyme</fullName>
    </submittedName>
</protein>
<gene>
    <name evidence="3" type="ORF">J2800_004871</name>
</gene>
<keyword evidence="1" id="KW-0479">Metal-binding</keyword>
<organism evidence="3 4">
    <name type="scientific">Caulobacter rhizosphaerae</name>
    <dbReference type="NCBI Taxonomy" id="2010972"/>
    <lineage>
        <taxon>Bacteria</taxon>
        <taxon>Pseudomonadati</taxon>
        <taxon>Pseudomonadota</taxon>
        <taxon>Alphaproteobacteria</taxon>
        <taxon>Caulobacterales</taxon>
        <taxon>Caulobacteraceae</taxon>
        <taxon>Caulobacter</taxon>
    </lineage>
</organism>
<dbReference type="InterPro" id="IPR037523">
    <property type="entry name" value="VOC_core"/>
</dbReference>
<accession>A0ABU1N6L6</accession>
<dbReference type="PANTHER" id="PTHR43048">
    <property type="entry name" value="METHYLMALONYL-COA EPIMERASE"/>
    <property type="match status" value="1"/>
</dbReference>
<evidence type="ECO:0000313" key="3">
    <source>
        <dbReference type="EMBL" id="MDR6534100.1"/>
    </source>
</evidence>
<dbReference type="InterPro" id="IPR029068">
    <property type="entry name" value="Glyas_Bleomycin-R_OHBP_Dase"/>
</dbReference>